<dbReference type="Proteomes" id="UP000017836">
    <property type="component" value="Unassembled WGS sequence"/>
</dbReference>
<dbReference type="EMBL" id="KI393208">
    <property type="protein sequence ID" value="ERN08904.1"/>
    <property type="molecule type" value="Genomic_DNA"/>
</dbReference>
<protein>
    <submittedName>
        <fullName evidence="2">Uncharacterized protein</fullName>
    </submittedName>
</protein>
<evidence type="ECO:0000256" key="1">
    <source>
        <dbReference type="SAM" id="MobiDB-lite"/>
    </source>
</evidence>
<organism evidence="2 3">
    <name type="scientific">Amborella trichopoda</name>
    <dbReference type="NCBI Taxonomy" id="13333"/>
    <lineage>
        <taxon>Eukaryota</taxon>
        <taxon>Viridiplantae</taxon>
        <taxon>Streptophyta</taxon>
        <taxon>Embryophyta</taxon>
        <taxon>Tracheophyta</taxon>
        <taxon>Spermatophyta</taxon>
        <taxon>Magnoliopsida</taxon>
        <taxon>Amborellales</taxon>
        <taxon>Amborellaceae</taxon>
        <taxon>Amborella</taxon>
    </lineage>
</organism>
<sequence>MDDNIDVATFNEGDIAVDMDTDYDDYVENEDEAQDDEETDGIMENDWKIQ</sequence>
<name>W1PM94_AMBTC</name>
<keyword evidence="3" id="KW-1185">Reference proteome</keyword>
<feature type="region of interest" description="Disordered" evidence="1">
    <location>
        <begin position="30"/>
        <end position="50"/>
    </location>
</feature>
<gene>
    <name evidence="2" type="ORF">AMTR_s00015p00228480</name>
</gene>
<evidence type="ECO:0000313" key="3">
    <source>
        <dbReference type="Proteomes" id="UP000017836"/>
    </source>
</evidence>
<proteinExistence type="predicted"/>
<reference evidence="3" key="1">
    <citation type="journal article" date="2013" name="Science">
        <title>The Amborella genome and the evolution of flowering plants.</title>
        <authorList>
            <consortium name="Amborella Genome Project"/>
        </authorList>
    </citation>
    <scope>NUCLEOTIDE SEQUENCE [LARGE SCALE GENOMIC DNA]</scope>
</reference>
<dbReference type="Gramene" id="ERN08904">
    <property type="protein sequence ID" value="ERN08904"/>
    <property type="gene ID" value="AMTR_s00015p00228480"/>
</dbReference>
<dbReference type="HOGENOM" id="CLU_167293_3_0_1"/>
<accession>W1PM94</accession>
<feature type="compositionally biased region" description="Acidic residues" evidence="1">
    <location>
        <begin position="30"/>
        <end position="43"/>
    </location>
</feature>
<dbReference type="AlphaFoldDB" id="W1PM94"/>
<evidence type="ECO:0000313" key="2">
    <source>
        <dbReference type="EMBL" id="ERN08904.1"/>
    </source>
</evidence>